<dbReference type="Gene3D" id="2.40.160.50">
    <property type="entry name" value="membrane protein fhac: a member of the omp85/tpsb transporter family"/>
    <property type="match status" value="1"/>
</dbReference>
<dbReference type="PANTHER" id="PTHR34597:SF1">
    <property type="entry name" value="HEME_HEMOPEXIN TRANSPORTER PROTEIN HUXB"/>
    <property type="match status" value="1"/>
</dbReference>
<dbReference type="InterPro" id="IPR051544">
    <property type="entry name" value="TPS_OM_transporter"/>
</dbReference>
<gene>
    <name evidence="6" type="ORF">NSJP_1290</name>
</gene>
<feature type="domain" description="Haemolysin activator HlyB C-terminal" evidence="4">
    <location>
        <begin position="177"/>
        <end position="492"/>
    </location>
</feature>
<name>A0A1W1I385_9BACT</name>
<keyword evidence="1" id="KW-1134">Transmembrane beta strand</keyword>
<dbReference type="PANTHER" id="PTHR34597">
    <property type="entry name" value="SLR1661 PROTEIN"/>
    <property type="match status" value="1"/>
</dbReference>
<dbReference type="Pfam" id="PF08479">
    <property type="entry name" value="POTRA_2"/>
    <property type="match status" value="1"/>
</dbReference>
<evidence type="ECO:0000256" key="2">
    <source>
        <dbReference type="ARBA" id="ARBA00022692"/>
    </source>
</evidence>
<dbReference type="KEGG" id="nja:NSJP_1290"/>
<protein>
    <submittedName>
        <fullName evidence="6">Putative Hemolysin activation/secretion protein</fullName>
    </submittedName>
</protein>
<evidence type="ECO:0000259" key="4">
    <source>
        <dbReference type="Pfam" id="PF03865"/>
    </source>
</evidence>
<keyword evidence="3" id="KW-0998">Cell outer membrane</keyword>
<evidence type="ECO:0000259" key="5">
    <source>
        <dbReference type="Pfam" id="PF08479"/>
    </source>
</evidence>
<dbReference type="GO" id="GO:0046819">
    <property type="term" value="P:protein secretion by the type V secretion system"/>
    <property type="evidence" value="ECO:0007669"/>
    <property type="project" value="TreeGrafter"/>
</dbReference>
<evidence type="ECO:0000313" key="6">
    <source>
        <dbReference type="EMBL" id="SLM47462.1"/>
    </source>
</evidence>
<keyword evidence="2" id="KW-0812">Transmembrane</keyword>
<dbReference type="STRING" id="1325564.NSJP_1290"/>
<organism evidence="6 7">
    <name type="scientific">Nitrospira japonica</name>
    <dbReference type="NCBI Taxonomy" id="1325564"/>
    <lineage>
        <taxon>Bacteria</taxon>
        <taxon>Pseudomonadati</taxon>
        <taxon>Nitrospirota</taxon>
        <taxon>Nitrospiria</taxon>
        <taxon>Nitrospirales</taxon>
        <taxon>Nitrospiraceae</taxon>
        <taxon>Nitrospira</taxon>
    </lineage>
</organism>
<evidence type="ECO:0000313" key="7">
    <source>
        <dbReference type="Proteomes" id="UP000192042"/>
    </source>
</evidence>
<dbReference type="AlphaFoldDB" id="A0A1W1I385"/>
<evidence type="ECO:0000256" key="3">
    <source>
        <dbReference type="ARBA" id="ARBA00023237"/>
    </source>
</evidence>
<proteinExistence type="predicted"/>
<dbReference type="EMBL" id="LT828648">
    <property type="protein sequence ID" value="SLM47462.1"/>
    <property type="molecule type" value="Genomic_DNA"/>
</dbReference>
<feature type="domain" description="Polypeptide-transport-associated ShlB-type" evidence="5">
    <location>
        <begin position="41"/>
        <end position="115"/>
    </location>
</feature>
<dbReference type="GO" id="GO:0098046">
    <property type="term" value="C:type V protein secretion system complex"/>
    <property type="evidence" value="ECO:0007669"/>
    <property type="project" value="TreeGrafter"/>
</dbReference>
<evidence type="ECO:0000256" key="1">
    <source>
        <dbReference type="ARBA" id="ARBA00022452"/>
    </source>
</evidence>
<accession>A0A1W1I385</accession>
<dbReference type="Pfam" id="PF03865">
    <property type="entry name" value="ShlB"/>
    <property type="match status" value="1"/>
</dbReference>
<keyword evidence="7" id="KW-1185">Reference proteome</keyword>
<dbReference type="GO" id="GO:0008320">
    <property type="term" value="F:protein transmembrane transporter activity"/>
    <property type="evidence" value="ECO:0007669"/>
    <property type="project" value="TreeGrafter"/>
</dbReference>
<reference evidence="6 7" key="1">
    <citation type="submission" date="2017-03" db="EMBL/GenBank/DDBJ databases">
        <authorList>
            <person name="Afonso C.L."/>
            <person name="Miller P.J."/>
            <person name="Scott M.A."/>
            <person name="Spackman E."/>
            <person name="Goraichik I."/>
            <person name="Dimitrov K.M."/>
            <person name="Suarez D.L."/>
            <person name="Swayne D.E."/>
        </authorList>
    </citation>
    <scope>NUCLEOTIDE SEQUENCE [LARGE SCALE GENOMIC DNA]</scope>
    <source>
        <strain evidence="6">Genome sequencing of Nitrospira japonica strain NJ11</strain>
    </source>
</reference>
<keyword evidence="1" id="KW-0472">Membrane</keyword>
<dbReference type="InterPro" id="IPR005565">
    <property type="entry name" value="Hemolysn_activator_HlyB_C"/>
</dbReference>
<dbReference type="InterPro" id="IPR013686">
    <property type="entry name" value="Polypept-transport_assoc_ShlB"/>
</dbReference>
<dbReference type="Gene3D" id="3.10.20.310">
    <property type="entry name" value="membrane protein fhac"/>
    <property type="match status" value="1"/>
</dbReference>
<sequence>MGQGTTPHTRGYRWAAALLVMIASALPWPSRAETVGGDHLLVKGFSFTGNTVVSQMELERLTQPYIGQSLALPDLERVAGTVQDLYKNKGYTLATAYIPQQDIRFGVVNIAILEGRVGEIVVTGNQHYSTEFIRGSFAQAMEDNVIRNVALERALLLLNDYPDLKVSAVLEPGTSTGSTNVQVKAEDKRPLHASLDFNNYGFNTISRYRIGAGVEAGNVLFDGATLNLNGIIGNHPDQLLFGFGSYAVPIGVHGTKLVLSGSGGMFNVGAELAALGIEGRIQTFDASVTHPFIKTRFQSLLADFGFAGKNNQLFTLSQQTGDDRIRELKLGINYDRLDLSGRTYFSLYGFQGLGEALGGMSNNDPQSTRLGADDRFTKGTLMAGRVQSLGHDLLLLLRASGQLTTRPLVVIEQMLLGGPDSVRGYQLGERFVDEGYTLSAETRIPFFTSLMPNALKQTQGSVFIDYGAGRLKNPQPGEISSTSLTGTGVGLQTELPYFSTKFRCDVGFPLGPTPSGGTISGGRSPTIYIQAIARF</sequence>
<dbReference type="Proteomes" id="UP000192042">
    <property type="component" value="Chromosome I"/>
</dbReference>
<dbReference type="OrthoDB" id="9760658at2"/>